<reference evidence="11" key="1">
    <citation type="submission" date="2019-04" db="EMBL/GenBank/DDBJ databases">
        <authorList>
            <consortium name="Science for Life Laboratories"/>
        </authorList>
    </citation>
    <scope>NUCLEOTIDE SEQUENCE</scope>
    <source>
        <strain evidence="11">MBLW1</strain>
    </source>
</reference>
<keyword evidence="7" id="KW-0862">Zinc</keyword>
<dbReference type="SUPFAM" id="SSF55620">
    <property type="entry name" value="Tetrahydrobiopterin biosynthesis enzymes-like"/>
    <property type="match status" value="1"/>
</dbReference>
<comment type="similarity">
    <text evidence="3">Belongs to the PTPS family. QueD subfamily.</text>
</comment>
<sequence>MKRKCYKVHVTKDYLVFCCAHFITYDGDQCEKLHGHNYRVAVELEGALDENHYVFDFVSLKKRMRAIVDELDHHMLLATKNPLIRVEEQGHRVQVRYQDREWIFPRSDCVLLPIENTTAELLAKHIAERLVTVLREQHHYTPDRVHIEVEETFGQSAVFSWELESSES</sequence>
<evidence type="ECO:0000313" key="11">
    <source>
        <dbReference type="EMBL" id="VIP01514.1"/>
    </source>
</evidence>
<evidence type="ECO:0000313" key="12">
    <source>
        <dbReference type="Proteomes" id="UP000464378"/>
    </source>
</evidence>
<dbReference type="RefSeq" id="WP_162656710.1">
    <property type="nucleotide sequence ID" value="NZ_LR593887.1"/>
</dbReference>
<organism evidence="11">
    <name type="scientific">Tuwongella immobilis</name>
    <dbReference type="NCBI Taxonomy" id="692036"/>
    <lineage>
        <taxon>Bacteria</taxon>
        <taxon>Pseudomonadati</taxon>
        <taxon>Planctomycetota</taxon>
        <taxon>Planctomycetia</taxon>
        <taxon>Gemmatales</taxon>
        <taxon>Gemmataceae</taxon>
        <taxon>Tuwongella</taxon>
    </lineage>
</organism>
<dbReference type="EC" id="4.1.2.50" evidence="4"/>
<dbReference type="PANTHER" id="PTHR12589:SF7">
    <property type="entry name" value="6-PYRUVOYL TETRAHYDROBIOPTERIN SYNTHASE"/>
    <property type="match status" value="1"/>
</dbReference>
<dbReference type="AlphaFoldDB" id="A0A6C2YJH1"/>
<dbReference type="GO" id="GO:0046872">
    <property type="term" value="F:metal ion binding"/>
    <property type="evidence" value="ECO:0007669"/>
    <property type="project" value="UniProtKB-KW"/>
</dbReference>
<dbReference type="KEGG" id="tim:GMBLW1_24460"/>
<dbReference type="UniPathway" id="UPA00391"/>
<evidence type="ECO:0000256" key="1">
    <source>
        <dbReference type="ARBA" id="ARBA00001947"/>
    </source>
</evidence>
<gene>
    <name evidence="11" type="ORF">GMBLW1_24460</name>
</gene>
<keyword evidence="6" id="KW-0479">Metal-binding</keyword>
<comment type="catalytic activity">
    <reaction evidence="10">
        <text>7,8-dihydroneopterin 3'-triphosphate + H2O = 6-carboxy-5,6,7,8-tetrahydropterin + triphosphate + acetaldehyde + 2 H(+)</text>
        <dbReference type="Rhea" id="RHEA:27966"/>
        <dbReference type="ChEBI" id="CHEBI:15343"/>
        <dbReference type="ChEBI" id="CHEBI:15377"/>
        <dbReference type="ChEBI" id="CHEBI:15378"/>
        <dbReference type="ChEBI" id="CHEBI:18036"/>
        <dbReference type="ChEBI" id="CHEBI:58462"/>
        <dbReference type="ChEBI" id="CHEBI:61032"/>
        <dbReference type="EC" id="4.1.2.50"/>
    </reaction>
</comment>
<dbReference type="InterPro" id="IPR007115">
    <property type="entry name" value="6-PTP_synth/QueD"/>
</dbReference>
<proteinExistence type="inferred from homology"/>
<accession>A0A6C2YJH1</accession>
<dbReference type="PANTHER" id="PTHR12589">
    <property type="entry name" value="PYRUVOYL TETRAHYDROBIOPTERIN SYNTHASE"/>
    <property type="match status" value="1"/>
</dbReference>
<evidence type="ECO:0000256" key="10">
    <source>
        <dbReference type="ARBA" id="ARBA00048807"/>
    </source>
</evidence>
<evidence type="ECO:0000256" key="8">
    <source>
        <dbReference type="ARBA" id="ARBA00023239"/>
    </source>
</evidence>
<evidence type="ECO:0000256" key="9">
    <source>
        <dbReference type="ARBA" id="ARBA00031449"/>
    </source>
</evidence>
<protein>
    <recommendedName>
        <fullName evidence="5">6-carboxy-5,6,7,8-tetrahydropterin synthase</fullName>
        <ecNumber evidence="4">4.1.2.50</ecNumber>
    </recommendedName>
    <alternativeName>
        <fullName evidence="9">Queuosine biosynthesis protein QueD</fullName>
    </alternativeName>
</protein>
<keyword evidence="12" id="KW-1185">Reference proteome</keyword>
<dbReference type="EMBL" id="LR586016">
    <property type="protein sequence ID" value="VIP01514.1"/>
    <property type="molecule type" value="Genomic_DNA"/>
</dbReference>
<evidence type="ECO:0000256" key="7">
    <source>
        <dbReference type="ARBA" id="ARBA00022833"/>
    </source>
</evidence>
<dbReference type="InParanoid" id="A0A6C2YJH1"/>
<comment type="cofactor">
    <cofactor evidence="1">
        <name>Zn(2+)</name>
        <dbReference type="ChEBI" id="CHEBI:29105"/>
    </cofactor>
</comment>
<dbReference type="Proteomes" id="UP000464378">
    <property type="component" value="Chromosome"/>
</dbReference>
<dbReference type="InterPro" id="IPR038418">
    <property type="entry name" value="6-PTP_synth/QueD_sf"/>
</dbReference>
<evidence type="ECO:0000256" key="2">
    <source>
        <dbReference type="ARBA" id="ARBA00005061"/>
    </source>
</evidence>
<dbReference type="GO" id="GO:0070497">
    <property type="term" value="F:6-carboxytetrahydropterin synthase activity"/>
    <property type="evidence" value="ECO:0007669"/>
    <property type="project" value="UniProtKB-EC"/>
</dbReference>
<dbReference type="Gene3D" id="3.30.479.10">
    <property type="entry name" value="6-pyruvoyl tetrahydropterin synthase/QueD"/>
    <property type="match status" value="1"/>
</dbReference>
<comment type="pathway">
    <text evidence="2">Purine metabolism; 7-cyano-7-deazaguanine biosynthesis.</text>
</comment>
<evidence type="ECO:0000256" key="3">
    <source>
        <dbReference type="ARBA" id="ARBA00008900"/>
    </source>
</evidence>
<dbReference type="Pfam" id="PF01242">
    <property type="entry name" value="PTPS"/>
    <property type="match status" value="1"/>
</dbReference>
<keyword evidence="8" id="KW-0456">Lyase</keyword>
<evidence type="ECO:0000256" key="5">
    <source>
        <dbReference type="ARBA" id="ARBA00018141"/>
    </source>
</evidence>
<evidence type="ECO:0000256" key="4">
    <source>
        <dbReference type="ARBA" id="ARBA00012982"/>
    </source>
</evidence>
<name>A0A6C2YJH1_9BACT</name>
<dbReference type="EMBL" id="LR593887">
    <property type="protein sequence ID" value="VTR98634.1"/>
    <property type="molecule type" value="Genomic_DNA"/>
</dbReference>
<evidence type="ECO:0000256" key="6">
    <source>
        <dbReference type="ARBA" id="ARBA00022723"/>
    </source>
</evidence>